<feature type="domain" description="Peptidase M20 dimerisation" evidence="2">
    <location>
        <begin position="203"/>
        <end position="294"/>
    </location>
</feature>
<dbReference type="Gene3D" id="3.30.70.360">
    <property type="match status" value="1"/>
</dbReference>
<protein>
    <recommendedName>
        <fullName evidence="2">Peptidase M20 dimerisation domain-containing protein</fullName>
    </recommendedName>
</protein>
<dbReference type="InterPro" id="IPR052030">
    <property type="entry name" value="Peptidase_M20/M20A_hydrolases"/>
</dbReference>
<proteinExistence type="inferred from homology"/>
<dbReference type="InterPro" id="IPR002933">
    <property type="entry name" value="Peptidase_M20"/>
</dbReference>
<dbReference type="NCBIfam" id="TIGR01891">
    <property type="entry name" value="amidohydrolases"/>
    <property type="match status" value="1"/>
</dbReference>
<dbReference type="Pfam" id="PF07687">
    <property type="entry name" value="M20_dimer"/>
    <property type="match status" value="1"/>
</dbReference>
<sequence>MATHGTIDDDYIVIAAHDFLSAPAKAALSDTQSLISDHINRISKHMRRISLDIHDHPETAYKELHAHAILTTYLATVPGWEVECSAYGIETAFVAVFDGGKAGPVVSLNAEYDALQSIGHACGHNLTAVSSLAAALATAHVVEQAGLGGKFVLFGTPAEEGGGGKIKLLQAGAYCDHAVDVSIMAHPGTSDDTALVRTAACTSMKVEYHGKEAHAAARPWDGIDALDALITAYTAIAVLRQQTQPGDIVRMQITNGGLRPNIIHAYASGQFVVRSSSQARLDALVVRAKACFEAGATATGATLKVTKGSSYKDHVPNAALGSTYRHFWNQIAHVHNRILEGQINILTAPTQASTDQGDISHAMPSLHAGFWIRSEDENGKQLGGPHTRDFAKAAATEEAHGCAMQVAMALSATAVEVLVDKKLLDEVKREFRDSSMAVVGSLVWDLAEPLGPSLFIAHPGTKAMDQCAPDIHARPLKYLRVAAQTSYGPICLLNGRQMTAMPLQRR</sequence>
<evidence type="ECO:0000259" key="2">
    <source>
        <dbReference type="Pfam" id="PF07687"/>
    </source>
</evidence>
<name>A0A1V8SW36_9PEZI</name>
<evidence type="ECO:0000313" key="4">
    <source>
        <dbReference type="Proteomes" id="UP000192596"/>
    </source>
</evidence>
<dbReference type="STRING" id="1507870.A0A1V8SW36"/>
<dbReference type="Proteomes" id="UP000192596">
    <property type="component" value="Unassembled WGS sequence"/>
</dbReference>
<dbReference type="Gene3D" id="3.40.630.10">
    <property type="entry name" value="Zn peptidases"/>
    <property type="match status" value="1"/>
</dbReference>
<dbReference type="InParanoid" id="A0A1V8SW36"/>
<accession>A0A1V8SW36</accession>
<dbReference type="InterPro" id="IPR036264">
    <property type="entry name" value="Bact_exopeptidase_dim_dom"/>
</dbReference>
<dbReference type="FunFam" id="3.30.70.360:FF:000004">
    <property type="entry name" value="Peptidase M20 domain-containing protein 2"/>
    <property type="match status" value="1"/>
</dbReference>
<dbReference type="InterPro" id="IPR017439">
    <property type="entry name" value="Amidohydrolase"/>
</dbReference>
<dbReference type="OrthoDB" id="6119954at2759"/>
<dbReference type="PANTHER" id="PTHR30575:SF4">
    <property type="entry name" value="PEPTIDASE M20 DOMAIN-CONTAINING PROTEIN 2"/>
    <property type="match status" value="1"/>
</dbReference>
<dbReference type="InterPro" id="IPR011650">
    <property type="entry name" value="Peptidase_M20_dimer"/>
</dbReference>
<evidence type="ECO:0000256" key="1">
    <source>
        <dbReference type="ARBA" id="ARBA00006247"/>
    </source>
</evidence>
<dbReference type="GO" id="GO:0016805">
    <property type="term" value="F:dipeptidase activity"/>
    <property type="evidence" value="ECO:0007669"/>
    <property type="project" value="TreeGrafter"/>
</dbReference>
<dbReference type="PANTHER" id="PTHR30575">
    <property type="entry name" value="PEPTIDASE M20"/>
    <property type="match status" value="1"/>
</dbReference>
<dbReference type="AlphaFoldDB" id="A0A1V8SW36"/>
<reference evidence="4" key="1">
    <citation type="submission" date="2017-03" db="EMBL/GenBank/DDBJ databases">
        <title>Genomes of endolithic fungi from Antarctica.</title>
        <authorList>
            <person name="Coleine C."/>
            <person name="Masonjones S."/>
            <person name="Stajich J.E."/>
        </authorList>
    </citation>
    <scope>NUCLEOTIDE SEQUENCE [LARGE SCALE GENOMIC DNA]</scope>
    <source>
        <strain evidence="4">CCFEE 5527</strain>
    </source>
</reference>
<keyword evidence="4" id="KW-1185">Reference proteome</keyword>
<gene>
    <name evidence="3" type="ORF">B0A48_11624</name>
</gene>
<dbReference type="Pfam" id="PF01546">
    <property type="entry name" value="Peptidase_M20"/>
    <property type="match status" value="1"/>
</dbReference>
<dbReference type="EMBL" id="NAJO01000025">
    <property type="protein sequence ID" value="OQO03366.1"/>
    <property type="molecule type" value="Genomic_DNA"/>
</dbReference>
<dbReference type="SUPFAM" id="SSF55031">
    <property type="entry name" value="Bacterial exopeptidase dimerisation domain"/>
    <property type="match status" value="1"/>
</dbReference>
<dbReference type="SUPFAM" id="SSF53187">
    <property type="entry name" value="Zn-dependent exopeptidases"/>
    <property type="match status" value="1"/>
</dbReference>
<evidence type="ECO:0000313" key="3">
    <source>
        <dbReference type="EMBL" id="OQO03366.1"/>
    </source>
</evidence>
<comment type="similarity">
    <text evidence="1">Belongs to the peptidase M20A family.</text>
</comment>
<organism evidence="3 4">
    <name type="scientific">Cryoendolithus antarcticus</name>
    <dbReference type="NCBI Taxonomy" id="1507870"/>
    <lineage>
        <taxon>Eukaryota</taxon>
        <taxon>Fungi</taxon>
        <taxon>Dikarya</taxon>
        <taxon>Ascomycota</taxon>
        <taxon>Pezizomycotina</taxon>
        <taxon>Dothideomycetes</taxon>
        <taxon>Dothideomycetidae</taxon>
        <taxon>Cladosporiales</taxon>
        <taxon>Cladosporiaceae</taxon>
        <taxon>Cryoendolithus</taxon>
    </lineage>
</organism>
<comment type="caution">
    <text evidence="3">The sequence shown here is derived from an EMBL/GenBank/DDBJ whole genome shotgun (WGS) entry which is preliminary data.</text>
</comment>